<dbReference type="InterPro" id="IPR007337">
    <property type="entry name" value="RelB/DinJ"/>
</dbReference>
<comment type="similarity">
    <text evidence="1">Belongs to the RelB/DinJ antitoxin family.</text>
</comment>
<dbReference type="Proteomes" id="UP000006462">
    <property type="component" value="Unassembled WGS sequence"/>
</dbReference>
<protein>
    <submittedName>
        <fullName evidence="3">Addiction module antitoxin, RelB/DinJ family</fullName>
    </submittedName>
</protein>
<evidence type="ECO:0000256" key="1">
    <source>
        <dbReference type="ARBA" id="ARBA00010562"/>
    </source>
</evidence>
<dbReference type="Pfam" id="PF04221">
    <property type="entry name" value="RelB"/>
    <property type="match status" value="1"/>
</dbReference>
<proteinExistence type="inferred from homology"/>
<dbReference type="Gene3D" id="1.10.1220.10">
    <property type="entry name" value="Met repressor-like"/>
    <property type="match status" value="1"/>
</dbReference>
<dbReference type="RefSeq" id="WP_009164238.1">
    <property type="nucleotide sequence ID" value="NZ_ADFP01000046.1"/>
</dbReference>
<dbReference type="NCBIfam" id="TIGR02384">
    <property type="entry name" value="RelB_DinJ"/>
    <property type="match status" value="1"/>
</dbReference>
<dbReference type="InterPro" id="IPR013321">
    <property type="entry name" value="Arc_rbn_hlx_hlx"/>
</dbReference>
<keyword evidence="2" id="KW-1277">Toxin-antitoxin system</keyword>
<comment type="caution">
    <text evidence="3">The sequence shown here is derived from an EMBL/GenBank/DDBJ whole genome shotgun (WGS) entry which is preliminary data.</text>
</comment>
<organism evidence="3 4">
    <name type="scientific">Pyramidobacter piscolens W5455</name>
    <dbReference type="NCBI Taxonomy" id="352165"/>
    <lineage>
        <taxon>Bacteria</taxon>
        <taxon>Thermotogati</taxon>
        <taxon>Synergistota</taxon>
        <taxon>Synergistia</taxon>
        <taxon>Synergistales</taxon>
        <taxon>Dethiosulfovibrionaceae</taxon>
        <taxon>Pyramidobacter</taxon>
    </lineage>
</organism>
<dbReference type="PANTHER" id="PTHR38781">
    <property type="entry name" value="ANTITOXIN DINJ-RELATED"/>
    <property type="match status" value="1"/>
</dbReference>
<dbReference type="InterPro" id="IPR026262">
    <property type="entry name" value="DinJ"/>
</dbReference>
<reference evidence="3 4" key="1">
    <citation type="submission" date="2009-12" db="EMBL/GenBank/DDBJ databases">
        <authorList>
            <person name="Shrivastava S."/>
            <person name="Madupu R."/>
            <person name="Durkin A.S."/>
            <person name="Torralba M."/>
            <person name="Methe B."/>
            <person name="Sutton G.G."/>
            <person name="Strausberg R.L."/>
            <person name="Nelson K.E."/>
        </authorList>
    </citation>
    <scope>NUCLEOTIDE SEQUENCE [LARGE SCALE GENOMIC DNA]</scope>
    <source>
        <strain evidence="3 4">W5455</strain>
    </source>
</reference>
<name>A0ABM9ZWM8_9BACT</name>
<dbReference type="PANTHER" id="PTHR38781:SF1">
    <property type="entry name" value="ANTITOXIN DINJ-RELATED"/>
    <property type="match status" value="1"/>
</dbReference>
<sequence length="87" mass="9862">MPTADTSIRVRLDGELKERVSSKFDRMGLTLSEGVRLFLVKFDEENRLPFELTVPNARLKKAMADQEADKGNKSYGNADELFRDLGL</sequence>
<evidence type="ECO:0000313" key="4">
    <source>
        <dbReference type="Proteomes" id="UP000006462"/>
    </source>
</evidence>
<dbReference type="EMBL" id="ADFP01000046">
    <property type="protein sequence ID" value="EFB91339.1"/>
    <property type="molecule type" value="Genomic_DNA"/>
</dbReference>
<keyword evidence="4" id="KW-1185">Reference proteome</keyword>
<evidence type="ECO:0000313" key="3">
    <source>
        <dbReference type="EMBL" id="EFB91339.1"/>
    </source>
</evidence>
<accession>A0ABM9ZWM8</accession>
<dbReference type="PIRSF" id="PIRSF003108">
    <property type="entry name" value="DinJ"/>
    <property type="match status" value="1"/>
</dbReference>
<evidence type="ECO:0000256" key="2">
    <source>
        <dbReference type="ARBA" id="ARBA00022649"/>
    </source>
</evidence>
<gene>
    <name evidence="3" type="primary">dinJ</name>
    <name evidence="3" type="ORF">HMPREF7215_2775</name>
</gene>